<evidence type="ECO:0000313" key="3">
    <source>
        <dbReference type="EMBL" id="KIK03367.1"/>
    </source>
</evidence>
<feature type="transmembrane region" description="Helical" evidence="1">
    <location>
        <begin position="12"/>
        <end position="34"/>
    </location>
</feature>
<dbReference type="STRING" id="1095629.A0A0C9Y058"/>
<organism evidence="3 4">
    <name type="scientific">Laccaria amethystina LaAM-08-1</name>
    <dbReference type="NCBI Taxonomy" id="1095629"/>
    <lineage>
        <taxon>Eukaryota</taxon>
        <taxon>Fungi</taxon>
        <taxon>Dikarya</taxon>
        <taxon>Basidiomycota</taxon>
        <taxon>Agaricomycotina</taxon>
        <taxon>Agaricomycetes</taxon>
        <taxon>Agaricomycetidae</taxon>
        <taxon>Agaricales</taxon>
        <taxon>Agaricineae</taxon>
        <taxon>Hydnangiaceae</taxon>
        <taxon>Laccaria</taxon>
    </lineage>
</organism>
<feature type="domain" description="DUF6534" evidence="2">
    <location>
        <begin position="165"/>
        <end position="251"/>
    </location>
</feature>
<feature type="transmembrane region" description="Helical" evidence="1">
    <location>
        <begin position="85"/>
        <end position="105"/>
    </location>
</feature>
<dbReference type="InterPro" id="IPR045339">
    <property type="entry name" value="DUF6534"/>
</dbReference>
<evidence type="ECO:0000259" key="2">
    <source>
        <dbReference type="Pfam" id="PF20152"/>
    </source>
</evidence>
<dbReference type="PANTHER" id="PTHR40465:SF1">
    <property type="entry name" value="DUF6534 DOMAIN-CONTAINING PROTEIN"/>
    <property type="match status" value="1"/>
</dbReference>
<feature type="transmembrane region" description="Helical" evidence="1">
    <location>
        <begin position="158"/>
        <end position="180"/>
    </location>
</feature>
<reference evidence="3 4" key="1">
    <citation type="submission" date="2014-04" db="EMBL/GenBank/DDBJ databases">
        <authorList>
            <consortium name="DOE Joint Genome Institute"/>
            <person name="Kuo A."/>
            <person name="Kohler A."/>
            <person name="Nagy L.G."/>
            <person name="Floudas D."/>
            <person name="Copeland A."/>
            <person name="Barry K.W."/>
            <person name="Cichocki N."/>
            <person name="Veneault-Fourrey C."/>
            <person name="LaButti K."/>
            <person name="Lindquist E.A."/>
            <person name="Lipzen A."/>
            <person name="Lundell T."/>
            <person name="Morin E."/>
            <person name="Murat C."/>
            <person name="Sun H."/>
            <person name="Tunlid A."/>
            <person name="Henrissat B."/>
            <person name="Grigoriev I.V."/>
            <person name="Hibbett D.S."/>
            <person name="Martin F."/>
            <person name="Nordberg H.P."/>
            <person name="Cantor M.N."/>
            <person name="Hua S.X."/>
        </authorList>
    </citation>
    <scope>NUCLEOTIDE SEQUENCE [LARGE SCALE GENOMIC DNA]</scope>
    <source>
        <strain evidence="3 4">LaAM-08-1</strain>
    </source>
</reference>
<proteinExistence type="predicted"/>
<feature type="transmembrane region" description="Helical" evidence="1">
    <location>
        <begin position="46"/>
        <end position="65"/>
    </location>
</feature>
<evidence type="ECO:0000256" key="1">
    <source>
        <dbReference type="SAM" id="Phobius"/>
    </source>
</evidence>
<reference evidence="4" key="2">
    <citation type="submission" date="2015-01" db="EMBL/GenBank/DDBJ databases">
        <title>Evolutionary Origins and Diversification of the Mycorrhizal Mutualists.</title>
        <authorList>
            <consortium name="DOE Joint Genome Institute"/>
            <consortium name="Mycorrhizal Genomics Consortium"/>
            <person name="Kohler A."/>
            <person name="Kuo A."/>
            <person name="Nagy L.G."/>
            <person name="Floudas D."/>
            <person name="Copeland A."/>
            <person name="Barry K.W."/>
            <person name="Cichocki N."/>
            <person name="Veneault-Fourrey C."/>
            <person name="LaButti K."/>
            <person name="Lindquist E.A."/>
            <person name="Lipzen A."/>
            <person name="Lundell T."/>
            <person name="Morin E."/>
            <person name="Murat C."/>
            <person name="Riley R."/>
            <person name="Ohm R."/>
            <person name="Sun H."/>
            <person name="Tunlid A."/>
            <person name="Henrissat B."/>
            <person name="Grigoriev I.V."/>
            <person name="Hibbett D.S."/>
            <person name="Martin F."/>
        </authorList>
    </citation>
    <scope>NUCLEOTIDE SEQUENCE [LARGE SCALE GENOMIC DNA]</scope>
    <source>
        <strain evidence="4">LaAM-08-1</strain>
    </source>
</reference>
<feature type="transmembrane region" description="Helical" evidence="1">
    <location>
        <begin position="201"/>
        <end position="222"/>
    </location>
</feature>
<dbReference type="PANTHER" id="PTHR40465">
    <property type="entry name" value="CHROMOSOME 1, WHOLE GENOME SHOTGUN SEQUENCE"/>
    <property type="match status" value="1"/>
</dbReference>
<dbReference type="AlphaFoldDB" id="A0A0C9Y058"/>
<sequence length="367" mass="40861">MKSVAEVAHGPMLVGFTLNACLYGIMITQVYMYFTSSNKDKTWMKCFVLFLLVADTVNTVFDFLYLYKSLIVNFGDGAFLAKADWLFATDPALTGIIASLVQLFYAWRVRVLTRSWLFLGLVFICAISGGVAAIVTAFEVGRIPNFVDFRHFKAVVIIWLAAESVGDLLITSILVWYLISRRKHKTGFKSSDLMIDRIIRLTVQTGLITSLVATLDLIFFLYDPAGTHLIFNFPLCKLYTNSLMSSLNARSGWRFFSQSRDVTAMDSDGFAIEFCSPPIAASDMGFGQTSTSRLMKPLDVFHSRAISRPEIFVHVESHQVRDADTSTTRTHGTQMPVTQNAVPETQVGKQASLRTDGGISMVVDGRI</sequence>
<protein>
    <recommendedName>
        <fullName evidence="2">DUF6534 domain-containing protein</fullName>
    </recommendedName>
</protein>
<accession>A0A0C9Y058</accession>
<keyword evidence="1" id="KW-0472">Membrane</keyword>
<keyword evidence="1" id="KW-0812">Transmembrane</keyword>
<name>A0A0C9Y058_9AGAR</name>
<dbReference type="Pfam" id="PF20152">
    <property type="entry name" value="DUF6534"/>
    <property type="match status" value="1"/>
</dbReference>
<dbReference type="EMBL" id="KN838581">
    <property type="protein sequence ID" value="KIK03367.1"/>
    <property type="molecule type" value="Genomic_DNA"/>
</dbReference>
<gene>
    <name evidence="3" type="ORF">K443DRAFT_481095</name>
</gene>
<dbReference type="OrthoDB" id="3183258at2759"/>
<dbReference type="HOGENOM" id="CLU_046025_2_0_1"/>
<keyword evidence="4" id="KW-1185">Reference proteome</keyword>
<feature type="transmembrane region" description="Helical" evidence="1">
    <location>
        <begin position="117"/>
        <end position="138"/>
    </location>
</feature>
<keyword evidence="1" id="KW-1133">Transmembrane helix</keyword>
<evidence type="ECO:0000313" key="4">
    <source>
        <dbReference type="Proteomes" id="UP000054477"/>
    </source>
</evidence>
<dbReference type="Proteomes" id="UP000054477">
    <property type="component" value="Unassembled WGS sequence"/>
</dbReference>